<dbReference type="InterPro" id="IPR020904">
    <property type="entry name" value="Sc_DH/Rdtase_CS"/>
</dbReference>
<dbReference type="InterPro" id="IPR002347">
    <property type="entry name" value="SDR_fam"/>
</dbReference>
<keyword evidence="2" id="KW-0560">Oxidoreductase</keyword>
<dbReference type="PROSITE" id="PS00061">
    <property type="entry name" value="ADH_SHORT"/>
    <property type="match status" value="1"/>
</dbReference>
<sequence length="262" mass="30172">MKTVWVLGANSGLGIPFCEEIFKRWGECHLILSGRDLLKLEEVEEKLKKKFSRITLLPFDIEDFDQIDSALVKVNELGGVDMMIYCIGLGQRSNFLEMDWKVFNKLMHVNFTGVAYLLRKFLNIPLSQGRYVEMIFVNSIQAVLPIPNRTAYSASKGALRNFLNSLMLELKGKNIRICQVFPAYIDTDFSRKAMDRQGNKHDHKDSNQSKGMRPELVARKSLEALWSGKTELIISSFKYKIIAKFYSLFPNLFKKLFILIRG</sequence>
<reference evidence="3" key="1">
    <citation type="submission" date="2023-07" db="EMBL/GenBank/DDBJ databases">
        <title>Genomic Encyclopedia of Type Strains, Phase IV (KMG-IV): sequencing the most valuable type-strain genomes for metagenomic binning, comparative biology and taxonomic classification.</title>
        <authorList>
            <person name="Goeker M."/>
        </authorList>
    </citation>
    <scope>NUCLEOTIDE SEQUENCE</scope>
    <source>
        <strain evidence="3">DSM 26174</strain>
    </source>
</reference>
<organism evidence="3 4">
    <name type="scientific">Aureibacter tunicatorum</name>
    <dbReference type="NCBI Taxonomy" id="866807"/>
    <lineage>
        <taxon>Bacteria</taxon>
        <taxon>Pseudomonadati</taxon>
        <taxon>Bacteroidota</taxon>
        <taxon>Cytophagia</taxon>
        <taxon>Cytophagales</taxon>
        <taxon>Persicobacteraceae</taxon>
        <taxon>Aureibacter</taxon>
    </lineage>
</organism>
<evidence type="ECO:0000256" key="2">
    <source>
        <dbReference type="ARBA" id="ARBA00023002"/>
    </source>
</evidence>
<protein>
    <submittedName>
        <fullName evidence="3">Short-subunit dehydrogenase</fullName>
    </submittedName>
</protein>
<evidence type="ECO:0000313" key="4">
    <source>
        <dbReference type="Proteomes" id="UP001185092"/>
    </source>
</evidence>
<dbReference type="Pfam" id="PF00106">
    <property type="entry name" value="adh_short"/>
    <property type="match status" value="1"/>
</dbReference>
<dbReference type="RefSeq" id="WP_309939615.1">
    <property type="nucleotide sequence ID" value="NZ_AP025305.1"/>
</dbReference>
<comment type="caution">
    <text evidence="3">The sequence shown here is derived from an EMBL/GenBank/DDBJ whole genome shotgun (WGS) entry which is preliminary data.</text>
</comment>
<dbReference type="PANTHER" id="PTHR44196:SF1">
    <property type="entry name" value="DEHYDROGENASE_REDUCTASE SDR FAMILY MEMBER 7B"/>
    <property type="match status" value="1"/>
</dbReference>
<dbReference type="GO" id="GO:0016491">
    <property type="term" value="F:oxidoreductase activity"/>
    <property type="evidence" value="ECO:0007669"/>
    <property type="project" value="UniProtKB-KW"/>
</dbReference>
<dbReference type="PRINTS" id="PR00081">
    <property type="entry name" value="GDHRDH"/>
</dbReference>
<dbReference type="PANTHER" id="PTHR44196">
    <property type="entry name" value="DEHYDROGENASE/REDUCTASE SDR FAMILY MEMBER 7B"/>
    <property type="match status" value="1"/>
</dbReference>
<dbReference type="GO" id="GO:0016020">
    <property type="term" value="C:membrane"/>
    <property type="evidence" value="ECO:0007669"/>
    <property type="project" value="TreeGrafter"/>
</dbReference>
<evidence type="ECO:0000256" key="1">
    <source>
        <dbReference type="ARBA" id="ARBA00006484"/>
    </source>
</evidence>
<dbReference type="InterPro" id="IPR036291">
    <property type="entry name" value="NAD(P)-bd_dom_sf"/>
</dbReference>
<gene>
    <name evidence="3" type="ORF">HNQ88_002872</name>
</gene>
<dbReference type="Proteomes" id="UP001185092">
    <property type="component" value="Unassembled WGS sequence"/>
</dbReference>
<dbReference type="Gene3D" id="3.40.50.720">
    <property type="entry name" value="NAD(P)-binding Rossmann-like Domain"/>
    <property type="match status" value="1"/>
</dbReference>
<proteinExistence type="inferred from homology"/>
<accession>A0AAE3XQZ8</accession>
<name>A0AAE3XQZ8_9BACT</name>
<keyword evidence="4" id="KW-1185">Reference proteome</keyword>
<dbReference type="EMBL" id="JAVDQD010000003">
    <property type="protein sequence ID" value="MDR6239824.1"/>
    <property type="molecule type" value="Genomic_DNA"/>
</dbReference>
<evidence type="ECO:0000313" key="3">
    <source>
        <dbReference type="EMBL" id="MDR6239824.1"/>
    </source>
</evidence>
<comment type="similarity">
    <text evidence="1">Belongs to the short-chain dehydrogenases/reductases (SDR) family.</text>
</comment>
<dbReference type="AlphaFoldDB" id="A0AAE3XQZ8"/>
<dbReference type="SUPFAM" id="SSF51735">
    <property type="entry name" value="NAD(P)-binding Rossmann-fold domains"/>
    <property type="match status" value="1"/>
</dbReference>